<reference evidence="2 3" key="1">
    <citation type="submission" date="2018-03" db="EMBL/GenBank/DDBJ databases">
        <title>Genomic Encyclopedia of Archaeal and Bacterial Type Strains, Phase II (KMG-II): from individual species to whole genera.</title>
        <authorList>
            <person name="Goeker M."/>
        </authorList>
    </citation>
    <scope>NUCLEOTIDE SEQUENCE [LARGE SCALE GENOMIC DNA]</scope>
    <source>
        <strain evidence="2 3">ATCC BAA-1496</strain>
    </source>
</reference>
<organism evidence="2 3">
    <name type="scientific">Knoellia remsis</name>
    <dbReference type="NCBI Taxonomy" id="407159"/>
    <lineage>
        <taxon>Bacteria</taxon>
        <taxon>Bacillati</taxon>
        <taxon>Actinomycetota</taxon>
        <taxon>Actinomycetes</taxon>
        <taxon>Micrococcales</taxon>
        <taxon>Intrasporangiaceae</taxon>
        <taxon>Knoellia</taxon>
    </lineage>
</organism>
<evidence type="ECO:0000313" key="2">
    <source>
        <dbReference type="EMBL" id="PRY48058.1"/>
    </source>
</evidence>
<feature type="region of interest" description="Disordered" evidence="1">
    <location>
        <begin position="1"/>
        <end position="26"/>
    </location>
</feature>
<comment type="caution">
    <text evidence="2">The sequence shown here is derived from an EMBL/GenBank/DDBJ whole genome shotgun (WGS) entry which is preliminary data.</text>
</comment>
<feature type="region of interest" description="Disordered" evidence="1">
    <location>
        <begin position="126"/>
        <end position="145"/>
    </location>
</feature>
<name>A0A2T0TRB9_9MICO</name>
<evidence type="ECO:0008006" key="4">
    <source>
        <dbReference type="Google" id="ProtNLM"/>
    </source>
</evidence>
<dbReference type="Proteomes" id="UP000237822">
    <property type="component" value="Unassembled WGS sequence"/>
</dbReference>
<evidence type="ECO:0000313" key="3">
    <source>
        <dbReference type="Proteomes" id="UP000237822"/>
    </source>
</evidence>
<dbReference type="AlphaFoldDB" id="A0A2T0TRB9"/>
<dbReference type="EMBL" id="PVTI01000053">
    <property type="protein sequence ID" value="PRY48058.1"/>
    <property type="molecule type" value="Genomic_DNA"/>
</dbReference>
<gene>
    <name evidence="2" type="ORF">BCF74_1533</name>
</gene>
<sequence length="185" mass="21682">MNDQHEMDEPDVFDGPPRVTNADMPEPPHPVNWNLLTAHELEQEWLALNRWVDWLRRTYGLTVAVVPPFWHHHPEMVWELSALHLHWLGAYDPEQNASAPLGWHRDFADARERLRYWVTACGTRGDRDRPTRQAAWPGEDPAPTIQDFTFTDRDTEFAEFVIAQVRKRQEAEDEFYASLDDDEAP</sequence>
<keyword evidence="3" id="KW-1185">Reference proteome</keyword>
<evidence type="ECO:0000256" key="1">
    <source>
        <dbReference type="SAM" id="MobiDB-lite"/>
    </source>
</evidence>
<accession>A0A2T0TRB9</accession>
<protein>
    <recommendedName>
        <fullName evidence="4">DUF4913 domain-containing protein</fullName>
    </recommendedName>
</protein>
<proteinExistence type="predicted"/>